<evidence type="ECO:0000313" key="2">
    <source>
        <dbReference type="Proteomes" id="UP000800038"/>
    </source>
</evidence>
<dbReference type="OrthoDB" id="5152741at2759"/>
<reference evidence="1" key="1">
    <citation type="journal article" date="2020" name="Stud. Mycol.">
        <title>101 Dothideomycetes genomes: a test case for predicting lifestyles and emergence of pathogens.</title>
        <authorList>
            <person name="Haridas S."/>
            <person name="Albert R."/>
            <person name="Binder M."/>
            <person name="Bloem J."/>
            <person name="Labutti K."/>
            <person name="Salamov A."/>
            <person name="Andreopoulos B."/>
            <person name="Baker S."/>
            <person name="Barry K."/>
            <person name="Bills G."/>
            <person name="Bluhm B."/>
            <person name="Cannon C."/>
            <person name="Castanera R."/>
            <person name="Culley D."/>
            <person name="Daum C."/>
            <person name="Ezra D."/>
            <person name="Gonzalez J."/>
            <person name="Henrissat B."/>
            <person name="Kuo A."/>
            <person name="Liang C."/>
            <person name="Lipzen A."/>
            <person name="Lutzoni F."/>
            <person name="Magnuson J."/>
            <person name="Mondo S."/>
            <person name="Nolan M."/>
            <person name="Ohm R."/>
            <person name="Pangilinan J."/>
            <person name="Park H.-J."/>
            <person name="Ramirez L."/>
            <person name="Alfaro M."/>
            <person name="Sun H."/>
            <person name="Tritt A."/>
            <person name="Yoshinaga Y."/>
            <person name="Zwiers L.-H."/>
            <person name="Turgeon B."/>
            <person name="Goodwin S."/>
            <person name="Spatafora J."/>
            <person name="Crous P."/>
            <person name="Grigoriev I."/>
        </authorList>
    </citation>
    <scope>NUCLEOTIDE SEQUENCE</scope>
    <source>
        <strain evidence="1">CBS 161.51</strain>
    </source>
</reference>
<protein>
    <submittedName>
        <fullName evidence="1">Uncharacterized protein</fullName>
    </submittedName>
</protein>
<name>A0A6A5S823_9PLEO</name>
<evidence type="ECO:0000313" key="1">
    <source>
        <dbReference type="EMBL" id="KAF1935909.1"/>
    </source>
</evidence>
<proteinExistence type="predicted"/>
<keyword evidence="2" id="KW-1185">Reference proteome</keyword>
<dbReference type="Proteomes" id="UP000800038">
    <property type="component" value="Unassembled WGS sequence"/>
</dbReference>
<organism evidence="1 2">
    <name type="scientific">Clathrospora elynae</name>
    <dbReference type="NCBI Taxonomy" id="706981"/>
    <lineage>
        <taxon>Eukaryota</taxon>
        <taxon>Fungi</taxon>
        <taxon>Dikarya</taxon>
        <taxon>Ascomycota</taxon>
        <taxon>Pezizomycotina</taxon>
        <taxon>Dothideomycetes</taxon>
        <taxon>Pleosporomycetidae</taxon>
        <taxon>Pleosporales</taxon>
        <taxon>Diademaceae</taxon>
        <taxon>Clathrospora</taxon>
    </lineage>
</organism>
<accession>A0A6A5S823</accession>
<dbReference type="EMBL" id="ML976226">
    <property type="protein sequence ID" value="KAF1935909.1"/>
    <property type="molecule type" value="Genomic_DNA"/>
</dbReference>
<sequence length="179" mass="19797">MRDNLVGCSGSETNTYNGFAQKCVDVSNNMELYGQWTKKRGAGNSYTAGNTRVPTPMTTPDVNAAAHINHEDLMEWEPTTTQVNTFGLRGKGNTNGYPSKRPEDRELLGKRAKWVNQEEIVARRQDQRCLQCGRNNCRIATCPLAAAVQPKHISVMTARSTVVTEAAVDEDSDSFEAEQ</sequence>
<gene>
    <name evidence="1" type="ORF">EJ02DRAFT_459960</name>
</gene>
<dbReference type="AlphaFoldDB" id="A0A6A5S823"/>